<proteinExistence type="predicted"/>
<evidence type="ECO:0000256" key="1">
    <source>
        <dbReference type="SAM" id="MobiDB-lite"/>
    </source>
</evidence>
<sequence length="767" mass="83637">MTVMPAPDNDAGHANGERSHTTRENAITPPGTDPVRDEPPTIVGAASGEAPRYDQHNHGPGQAYQAAYLYVTNSYNGECVREHPVPEADLIVSTDARYVPPRDNDRLKQAERCLAAYGVVVLSAAPGSGRRTTALRLLSTAAVEPFGPPLELVDLEPEWSEVRVGQLPKLTGRGYVLDLTELPTEEPHERMRALLSDYGREGVSKGWRLVILAAPQTWRGRWLDAAADFVVPLPSPDARNLAKRELAAHDATDRVAWVDHEVFSDIWASNPPAHEACRLARIVVDAKHPFGRVPDREFLARILDEFQGWRDHIERLLNEEPRGQGQPSLLANRATVWAGALLHGGEPRSVLKAADTLMGTLEIPRAPRDVLGDATSSQRLDAASLTPRGGHIFHDEDKHALAPAILDNLWTEFPTQRSLCNTWAVSVAADPDIPEDDARIVTHRLLHLATTRHDGAILDALATGLEGSRRQLATDALTTAALDPNIGAYVRQRLYTWSRKASSSHTLQLVIAVCGGPLGRAEPGIALTRLRWATERSPLGTPSAVRAFKTLIIEHPTEVRAATRSWFDKVDLNETLSVFFAIASSDEGAALLLNEVDDDTGRDRFVRAWQQLLLKEDSREVVDQQITRWGELADQDFLPGRSWSTCSPMCTSRTSSGEASTGSTTTALAFWTPSGDTCSARRSSAASSAAKGNWRAGHETTSLAVSAHPHHMHVALSDTGHPVHRGGQGHVRAVRRAAGQGPGGRERRGPARARHARRVRHQSTPSG</sequence>
<protein>
    <submittedName>
        <fullName evidence="2">Uncharacterized protein</fullName>
    </submittedName>
</protein>
<evidence type="ECO:0000313" key="3">
    <source>
        <dbReference type="Proteomes" id="UP000828924"/>
    </source>
</evidence>
<keyword evidence="3" id="KW-1185">Reference proteome</keyword>
<feature type="region of interest" description="Disordered" evidence="1">
    <location>
        <begin position="720"/>
        <end position="767"/>
    </location>
</feature>
<reference evidence="2 3" key="1">
    <citation type="submission" date="2021-03" db="EMBL/GenBank/DDBJ databases">
        <title>Complete genome of Streptomyces formicae strain 1H-GS9 (DSM 100524).</title>
        <authorList>
            <person name="Atanasov K.E."/>
            <person name="Altabella T."/>
            <person name="Ferrer A."/>
        </authorList>
    </citation>
    <scope>NUCLEOTIDE SEQUENCE [LARGE SCALE GENOMIC DNA]</scope>
    <source>
        <strain evidence="2 3">1H-GS9</strain>
    </source>
</reference>
<dbReference type="RefSeq" id="WP_242328605.1">
    <property type="nucleotide sequence ID" value="NZ_CP071872.1"/>
</dbReference>
<organism evidence="2 3">
    <name type="scientific">Streptomyces formicae</name>
    <dbReference type="NCBI Taxonomy" id="1616117"/>
    <lineage>
        <taxon>Bacteria</taxon>
        <taxon>Bacillati</taxon>
        <taxon>Actinomycetota</taxon>
        <taxon>Actinomycetes</taxon>
        <taxon>Kitasatosporales</taxon>
        <taxon>Streptomycetaceae</taxon>
        <taxon>Streptomyces</taxon>
    </lineage>
</organism>
<feature type="compositionally biased region" description="Basic residues" evidence="1">
    <location>
        <begin position="750"/>
        <end position="761"/>
    </location>
</feature>
<dbReference type="EMBL" id="CP071872">
    <property type="protein sequence ID" value="UNM10123.1"/>
    <property type="molecule type" value="Genomic_DNA"/>
</dbReference>
<feature type="region of interest" description="Disordered" evidence="1">
    <location>
        <begin position="1"/>
        <end position="59"/>
    </location>
</feature>
<name>A0ABY3WC20_9ACTN</name>
<gene>
    <name evidence="2" type="ORF">J4032_00105</name>
</gene>
<accession>A0ABY3WC20</accession>
<evidence type="ECO:0000313" key="2">
    <source>
        <dbReference type="EMBL" id="UNM10123.1"/>
    </source>
</evidence>
<dbReference type="Proteomes" id="UP000828924">
    <property type="component" value="Chromosome"/>
</dbReference>